<evidence type="ECO:0000313" key="4">
    <source>
        <dbReference type="Proteomes" id="UP000192247"/>
    </source>
</evidence>
<keyword evidence="1" id="KW-0393">Immunoglobulin domain</keyword>
<dbReference type="GO" id="GO:0007156">
    <property type="term" value="P:homophilic cell adhesion via plasma membrane adhesion molecules"/>
    <property type="evidence" value="ECO:0007669"/>
    <property type="project" value="TreeGrafter"/>
</dbReference>
<dbReference type="CDD" id="cd00096">
    <property type="entry name" value="Ig"/>
    <property type="match status" value="1"/>
</dbReference>
<dbReference type="GO" id="GO:0005886">
    <property type="term" value="C:plasma membrane"/>
    <property type="evidence" value="ECO:0007669"/>
    <property type="project" value="TreeGrafter"/>
</dbReference>
<dbReference type="InterPro" id="IPR003598">
    <property type="entry name" value="Ig_sub2"/>
</dbReference>
<dbReference type="InterPro" id="IPR013783">
    <property type="entry name" value="Ig-like_fold"/>
</dbReference>
<dbReference type="Pfam" id="PF07679">
    <property type="entry name" value="I-set"/>
    <property type="match status" value="1"/>
</dbReference>
<evidence type="ECO:0000259" key="2">
    <source>
        <dbReference type="PROSITE" id="PS50835"/>
    </source>
</evidence>
<dbReference type="SMART" id="SM00409">
    <property type="entry name" value="IG"/>
    <property type="match status" value="1"/>
</dbReference>
<dbReference type="PROSITE" id="PS50835">
    <property type="entry name" value="IG_LIKE"/>
    <property type="match status" value="1"/>
</dbReference>
<proteinExistence type="predicted"/>
<dbReference type="InterPro" id="IPR050958">
    <property type="entry name" value="Cell_Adh-Cytoskel_Orgn"/>
</dbReference>
<dbReference type="GO" id="GO:0008046">
    <property type="term" value="F:axon guidance receptor activity"/>
    <property type="evidence" value="ECO:0007669"/>
    <property type="project" value="TreeGrafter"/>
</dbReference>
<dbReference type="SUPFAM" id="SSF48726">
    <property type="entry name" value="Immunoglobulin"/>
    <property type="match status" value="1"/>
</dbReference>
<dbReference type="AlphaFoldDB" id="A0A1V9Y1R7"/>
<name>A0A1V9Y1R7_9ACAR</name>
<dbReference type="Proteomes" id="UP000192247">
    <property type="component" value="Unassembled WGS sequence"/>
</dbReference>
<dbReference type="InterPro" id="IPR007110">
    <property type="entry name" value="Ig-like_dom"/>
</dbReference>
<dbReference type="GO" id="GO:0050808">
    <property type="term" value="P:synapse organization"/>
    <property type="evidence" value="ECO:0007669"/>
    <property type="project" value="TreeGrafter"/>
</dbReference>
<comment type="caution">
    <text evidence="3">The sequence shown here is derived from an EMBL/GenBank/DDBJ whole genome shotgun (WGS) entry which is preliminary data.</text>
</comment>
<dbReference type="OrthoDB" id="5982258at2759"/>
<evidence type="ECO:0000313" key="3">
    <source>
        <dbReference type="EMBL" id="OQR79660.1"/>
    </source>
</evidence>
<dbReference type="InterPro" id="IPR013098">
    <property type="entry name" value="Ig_I-set"/>
</dbReference>
<dbReference type="STRING" id="418985.A0A1V9Y1R7"/>
<dbReference type="GO" id="GO:0030424">
    <property type="term" value="C:axon"/>
    <property type="evidence" value="ECO:0007669"/>
    <property type="project" value="TreeGrafter"/>
</dbReference>
<dbReference type="InterPro" id="IPR003599">
    <property type="entry name" value="Ig_sub"/>
</dbReference>
<dbReference type="InParanoid" id="A0A1V9Y1R7"/>
<reference evidence="3 4" key="1">
    <citation type="journal article" date="2017" name="Gigascience">
        <title>Draft genome of the honey bee ectoparasitic mite, Tropilaelaps mercedesae, is shaped by the parasitic life history.</title>
        <authorList>
            <person name="Dong X."/>
            <person name="Armstrong S.D."/>
            <person name="Xia D."/>
            <person name="Makepeace B.L."/>
            <person name="Darby A.C."/>
            <person name="Kadowaki T."/>
        </authorList>
    </citation>
    <scope>NUCLEOTIDE SEQUENCE [LARGE SCALE GENOMIC DNA]</scope>
    <source>
        <strain evidence="3">Wuxi-XJTLU</strain>
    </source>
</reference>
<keyword evidence="4" id="KW-1185">Reference proteome</keyword>
<feature type="domain" description="Ig-like" evidence="2">
    <location>
        <begin position="1"/>
        <end position="98"/>
    </location>
</feature>
<gene>
    <name evidence="3" type="ORF">BIW11_02527</name>
</gene>
<accession>A0A1V9Y1R7</accession>
<dbReference type="SMART" id="SM00408">
    <property type="entry name" value="IGc2"/>
    <property type="match status" value="1"/>
</dbReference>
<evidence type="ECO:0000256" key="1">
    <source>
        <dbReference type="ARBA" id="ARBA00023319"/>
    </source>
</evidence>
<dbReference type="FunFam" id="2.60.40.10:FF:000107">
    <property type="entry name" value="Myosin, light chain kinase a"/>
    <property type="match status" value="1"/>
</dbReference>
<dbReference type="PANTHER" id="PTHR45080:SF34">
    <property type="entry name" value="MYOSIN LIGHT CHAIN KINASE, SMOOTH MUSCLE-LIKE"/>
    <property type="match status" value="1"/>
</dbReference>
<dbReference type="Gene3D" id="2.60.40.10">
    <property type="entry name" value="Immunoglobulins"/>
    <property type="match status" value="1"/>
</dbReference>
<dbReference type="PANTHER" id="PTHR45080">
    <property type="entry name" value="CONTACTIN 5"/>
    <property type="match status" value="1"/>
</dbReference>
<organism evidence="3 4">
    <name type="scientific">Tropilaelaps mercedesae</name>
    <dbReference type="NCBI Taxonomy" id="418985"/>
    <lineage>
        <taxon>Eukaryota</taxon>
        <taxon>Metazoa</taxon>
        <taxon>Ecdysozoa</taxon>
        <taxon>Arthropoda</taxon>
        <taxon>Chelicerata</taxon>
        <taxon>Arachnida</taxon>
        <taxon>Acari</taxon>
        <taxon>Parasitiformes</taxon>
        <taxon>Mesostigmata</taxon>
        <taxon>Gamasina</taxon>
        <taxon>Dermanyssoidea</taxon>
        <taxon>Laelapidae</taxon>
        <taxon>Tropilaelaps</taxon>
    </lineage>
</organism>
<dbReference type="GO" id="GO:0043025">
    <property type="term" value="C:neuronal cell body"/>
    <property type="evidence" value="ECO:0007669"/>
    <property type="project" value="TreeGrafter"/>
</dbReference>
<protein>
    <submittedName>
        <fullName evidence="3">Titin-like</fullName>
    </submittedName>
</protein>
<dbReference type="EMBL" id="MNPL01000837">
    <property type="protein sequence ID" value="OQR79660.1"/>
    <property type="molecule type" value="Genomic_DNA"/>
</dbReference>
<dbReference type="InterPro" id="IPR036179">
    <property type="entry name" value="Ig-like_dom_sf"/>
</dbReference>
<sequence length="105" mass="11320">MENSRQFAGSRVLGVIHEHVAPKSNKSSFTCNALEGEQVKFSWTKNGKIIHQGGRIGILSGDETSTFIIKDATTGDSGEYTCIASNDVSEDRSSAKLIVKGDSRD</sequence>